<dbReference type="AlphaFoldDB" id="A0A6C0L172"/>
<sequence length="109" mass="13587">MSKNQVIKKYVDIFDDFVKSNFIYENNYFLFNHLIFKKIMYEGQIDNFLTKLKDYYYKNKHFYIERPEITNNQFNTIVRQICKKNNIHIEIKIKYENSKYSPEYHIFLD</sequence>
<proteinExistence type="predicted"/>
<evidence type="ECO:0000313" key="1">
    <source>
        <dbReference type="EMBL" id="QHU22524.1"/>
    </source>
</evidence>
<protein>
    <submittedName>
        <fullName evidence="1">Uncharacterized protein</fullName>
    </submittedName>
</protein>
<organism evidence="1">
    <name type="scientific">viral metagenome</name>
    <dbReference type="NCBI Taxonomy" id="1070528"/>
    <lineage>
        <taxon>unclassified sequences</taxon>
        <taxon>metagenomes</taxon>
        <taxon>organismal metagenomes</taxon>
    </lineage>
</organism>
<name>A0A6C0L172_9ZZZZ</name>
<reference evidence="1" key="1">
    <citation type="journal article" date="2020" name="Nature">
        <title>Giant virus diversity and host interactions through global metagenomics.</title>
        <authorList>
            <person name="Schulz F."/>
            <person name="Roux S."/>
            <person name="Paez-Espino D."/>
            <person name="Jungbluth S."/>
            <person name="Walsh D.A."/>
            <person name="Denef V.J."/>
            <person name="McMahon K.D."/>
            <person name="Konstantinidis K.T."/>
            <person name="Eloe-Fadrosh E.A."/>
            <person name="Kyrpides N.C."/>
            <person name="Woyke T."/>
        </authorList>
    </citation>
    <scope>NUCLEOTIDE SEQUENCE</scope>
    <source>
        <strain evidence="1">GVMAG-S-ERX555907-102</strain>
    </source>
</reference>
<dbReference type="EMBL" id="MN741009">
    <property type="protein sequence ID" value="QHU22524.1"/>
    <property type="molecule type" value="Genomic_DNA"/>
</dbReference>
<accession>A0A6C0L172</accession>